<dbReference type="GO" id="GO:0030170">
    <property type="term" value="F:pyridoxal phosphate binding"/>
    <property type="evidence" value="ECO:0007669"/>
    <property type="project" value="InterPro"/>
</dbReference>
<keyword evidence="6" id="KW-0808">Transferase</keyword>
<dbReference type="AlphaFoldDB" id="A0A5S5AVV3"/>
<keyword evidence="14" id="KW-1185">Reference proteome</keyword>
<dbReference type="SUPFAM" id="SSF53383">
    <property type="entry name" value="PLP-dependent transferases"/>
    <property type="match status" value="1"/>
</dbReference>
<keyword evidence="10" id="KW-0804">Transcription</keyword>
<keyword evidence="8" id="KW-0805">Transcription regulation</keyword>
<evidence type="ECO:0000313" key="14">
    <source>
        <dbReference type="Proteomes" id="UP000322294"/>
    </source>
</evidence>
<keyword evidence="5" id="KW-0032">Aminotransferase</keyword>
<accession>A0A5S5AVV3</accession>
<dbReference type="InterPro" id="IPR004839">
    <property type="entry name" value="Aminotransferase_I/II_large"/>
</dbReference>
<evidence type="ECO:0000256" key="6">
    <source>
        <dbReference type="ARBA" id="ARBA00022679"/>
    </source>
</evidence>
<dbReference type="FunFam" id="3.40.640.10:FF:000053">
    <property type="entry name" value="Aminotransferase, class I"/>
    <property type="match status" value="1"/>
</dbReference>
<dbReference type="CDD" id="cd07377">
    <property type="entry name" value="WHTH_GntR"/>
    <property type="match status" value="1"/>
</dbReference>
<dbReference type="Gene3D" id="3.90.1150.10">
    <property type="entry name" value="Aspartate Aminotransferase, domain 1"/>
    <property type="match status" value="1"/>
</dbReference>
<feature type="region of interest" description="Disordered" evidence="11">
    <location>
        <begin position="92"/>
        <end position="122"/>
    </location>
</feature>
<evidence type="ECO:0000256" key="4">
    <source>
        <dbReference type="ARBA" id="ARBA00011738"/>
    </source>
</evidence>
<evidence type="ECO:0000256" key="3">
    <source>
        <dbReference type="ARBA" id="ARBA00007441"/>
    </source>
</evidence>
<comment type="caution">
    <text evidence="13">The sequence shown here is derived from an EMBL/GenBank/DDBJ whole genome shotgun (WGS) entry which is preliminary data.</text>
</comment>
<dbReference type="Proteomes" id="UP000322294">
    <property type="component" value="Unassembled WGS sequence"/>
</dbReference>
<dbReference type="GO" id="GO:0003677">
    <property type="term" value="F:DNA binding"/>
    <property type="evidence" value="ECO:0007669"/>
    <property type="project" value="UniProtKB-KW"/>
</dbReference>
<evidence type="ECO:0000313" key="13">
    <source>
        <dbReference type="EMBL" id="TYP57469.1"/>
    </source>
</evidence>
<comment type="subunit">
    <text evidence="4">Homodimer.</text>
</comment>
<dbReference type="InterPro" id="IPR036388">
    <property type="entry name" value="WH-like_DNA-bd_sf"/>
</dbReference>
<dbReference type="InterPro" id="IPR015422">
    <property type="entry name" value="PyrdxlP-dep_Trfase_small"/>
</dbReference>
<comment type="cofactor">
    <cofactor evidence="1">
        <name>pyridoxal 5'-phosphate</name>
        <dbReference type="ChEBI" id="CHEBI:597326"/>
    </cofactor>
</comment>
<dbReference type="InterPro" id="IPR015424">
    <property type="entry name" value="PyrdxlP-dep_Trfase"/>
</dbReference>
<evidence type="ECO:0000259" key="12">
    <source>
        <dbReference type="PROSITE" id="PS50949"/>
    </source>
</evidence>
<dbReference type="InterPro" id="IPR051446">
    <property type="entry name" value="HTH_trans_reg/aminotransferase"/>
</dbReference>
<evidence type="ECO:0000256" key="10">
    <source>
        <dbReference type="ARBA" id="ARBA00023163"/>
    </source>
</evidence>
<dbReference type="PANTHER" id="PTHR46577">
    <property type="entry name" value="HTH-TYPE TRANSCRIPTIONAL REGULATORY PROTEIN GABR"/>
    <property type="match status" value="1"/>
</dbReference>
<evidence type="ECO:0000256" key="7">
    <source>
        <dbReference type="ARBA" id="ARBA00022898"/>
    </source>
</evidence>
<dbReference type="CDD" id="cd00609">
    <property type="entry name" value="AAT_like"/>
    <property type="match status" value="1"/>
</dbReference>
<dbReference type="OrthoDB" id="9802328at2"/>
<feature type="compositionally biased region" description="Gly residues" evidence="11">
    <location>
        <begin position="97"/>
        <end position="107"/>
    </location>
</feature>
<dbReference type="Gene3D" id="1.10.10.10">
    <property type="entry name" value="Winged helix-like DNA-binding domain superfamily/Winged helix DNA-binding domain"/>
    <property type="match status" value="1"/>
</dbReference>
<feature type="domain" description="HTH gntR-type" evidence="12">
    <location>
        <begin position="15"/>
        <end position="83"/>
    </location>
</feature>
<evidence type="ECO:0000256" key="1">
    <source>
        <dbReference type="ARBA" id="ARBA00001933"/>
    </source>
</evidence>
<dbReference type="Pfam" id="PF00155">
    <property type="entry name" value="Aminotran_1_2"/>
    <property type="match status" value="1"/>
</dbReference>
<name>A0A5S5AVV3_9FIRM</name>
<dbReference type="InterPro" id="IPR015421">
    <property type="entry name" value="PyrdxlP-dep_Trfase_major"/>
</dbReference>
<dbReference type="PROSITE" id="PS50949">
    <property type="entry name" value="HTH_GNTR"/>
    <property type="match status" value="1"/>
</dbReference>
<dbReference type="InterPro" id="IPR000524">
    <property type="entry name" value="Tscrpt_reg_HTH_GntR"/>
</dbReference>
<dbReference type="Pfam" id="PF00392">
    <property type="entry name" value="GntR"/>
    <property type="match status" value="1"/>
</dbReference>
<dbReference type="EMBL" id="VNHO01000006">
    <property type="protein sequence ID" value="TYP57469.1"/>
    <property type="molecule type" value="Genomic_DNA"/>
</dbReference>
<keyword evidence="7" id="KW-0663">Pyridoxal phosphate</keyword>
<dbReference type="InterPro" id="IPR036390">
    <property type="entry name" value="WH_DNA-bd_sf"/>
</dbReference>
<evidence type="ECO:0000256" key="2">
    <source>
        <dbReference type="ARBA" id="ARBA00005384"/>
    </source>
</evidence>
<comment type="similarity">
    <text evidence="3">Belongs to the class-I pyridoxal-phosphate-dependent aminotransferase family.</text>
</comment>
<organism evidence="13 14">
    <name type="scientific">Thermosediminibacter litoriperuensis</name>
    <dbReference type="NCBI Taxonomy" id="291989"/>
    <lineage>
        <taxon>Bacteria</taxon>
        <taxon>Bacillati</taxon>
        <taxon>Bacillota</taxon>
        <taxon>Clostridia</taxon>
        <taxon>Thermosediminibacterales</taxon>
        <taxon>Thermosediminibacteraceae</taxon>
        <taxon>Thermosediminibacter</taxon>
    </lineage>
</organism>
<dbReference type="SMART" id="SM00345">
    <property type="entry name" value="HTH_GNTR"/>
    <property type="match status" value="1"/>
</dbReference>
<comment type="similarity">
    <text evidence="2">In the C-terminal section; belongs to the class-I pyridoxal-phosphate-dependent aminotransferase family.</text>
</comment>
<evidence type="ECO:0000256" key="9">
    <source>
        <dbReference type="ARBA" id="ARBA00023125"/>
    </source>
</evidence>
<sequence length="507" mass="56708">MDSYVSIHLDRSSSKPLYAQVYEGMVRLIREGKLAPGEKLPPIRKLASALHVNTVTIINAYRLLEREGYAVSRVGSGTYVRPAAGAVDEEGLKVQDGGTGKTPGPGGDSAFAAGVPQPGGSGSREVDFDFAGASVSPEYFPVEIFKESLNRVLDRDGGYAFAYSESPGYLPFRQSLREYLAREYGIEAPVDSIHVVSGAQQGIDIISKAFLDFGDVVYVESPTYPGAIDAFKSRGARIVEIPMAEDGIDLEDLHSKLRSKPPKLFYTMPNFQNPTGRSYSEQKKKELLALSRKYDFLIVEDDHMNDLYYVEKPVPLKTLDGDGRVFYIKSFSKLFMPGLRLGFIVTPARFSKKIAEVKYFSDIASSGLTQRVLDVILRDGTFYEHVKKIRGLFREKWNLMRQALKKHMHPEVSWTEPQGGLFFWAALPDGCYSMNLYGNALRKRLLILAGDFFYPDRRPSPGFRLSIAQVPADKLEEGIKLLSKTAGELLEEFRIHPIRGNEYRPLL</sequence>
<evidence type="ECO:0000256" key="11">
    <source>
        <dbReference type="SAM" id="MobiDB-lite"/>
    </source>
</evidence>
<dbReference type="Gene3D" id="3.40.640.10">
    <property type="entry name" value="Type I PLP-dependent aspartate aminotransferase-like (Major domain)"/>
    <property type="match status" value="1"/>
</dbReference>
<gene>
    <name evidence="13" type="ORF">LZ11_00784</name>
</gene>
<evidence type="ECO:0000256" key="5">
    <source>
        <dbReference type="ARBA" id="ARBA00022576"/>
    </source>
</evidence>
<protein>
    <submittedName>
        <fullName evidence="13">Transcriptional regulator, GntR family</fullName>
    </submittedName>
</protein>
<reference evidence="13 14" key="1">
    <citation type="submission" date="2019-07" db="EMBL/GenBank/DDBJ databases">
        <title>Genomic Encyclopedia of Type Strains, Phase I: the one thousand microbial genomes (KMG-I) project.</title>
        <authorList>
            <person name="Kyrpides N."/>
        </authorList>
    </citation>
    <scope>NUCLEOTIDE SEQUENCE [LARGE SCALE GENOMIC DNA]</scope>
    <source>
        <strain evidence="13 14">DSM 16647</strain>
    </source>
</reference>
<keyword evidence="9" id="KW-0238">DNA-binding</keyword>
<dbReference type="PANTHER" id="PTHR46577:SF2">
    <property type="entry name" value="TRANSCRIPTIONAL REGULATORY PROTEIN"/>
    <property type="match status" value="1"/>
</dbReference>
<evidence type="ECO:0000256" key="8">
    <source>
        <dbReference type="ARBA" id="ARBA00023015"/>
    </source>
</evidence>
<proteinExistence type="inferred from homology"/>
<dbReference type="RefSeq" id="WP_148866583.1">
    <property type="nucleotide sequence ID" value="NZ_VNHO01000006.1"/>
</dbReference>
<dbReference type="GO" id="GO:0003700">
    <property type="term" value="F:DNA-binding transcription factor activity"/>
    <property type="evidence" value="ECO:0007669"/>
    <property type="project" value="InterPro"/>
</dbReference>
<dbReference type="GO" id="GO:0008483">
    <property type="term" value="F:transaminase activity"/>
    <property type="evidence" value="ECO:0007669"/>
    <property type="project" value="UniProtKB-KW"/>
</dbReference>
<dbReference type="SUPFAM" id="SSF46785">
    <property type="entry name" value="Winged helix' DNA-binding domain"/>
    <property type="match status" value="1"/>
</dbReference>